<evidence type="ECO:0000313" key="3">
    <source>
        <dbReference type="Proteomes" id="UP000310576"/>
    </source>
</evidence>
<proteinExistence type="predicted"/>
<dbReference type="EMBL" id="QXNG01000105">
    <property type="protein sequence ID" value="THA12608.1"/>
    <property type="molecule type" value="Genomic_DNA"/>
</dbReference>
<dbReference type="RefSeq" id="WP_136125279.1">
    <property type="nucleotide sequence ID" value="NZ_CAJUGY010000043.1"/>
</dbReference>
<protein>
    <submittedName>
        <fullName evidence="2">Uncharacterized protein</fullName>
    </submittedName>
</protein>
<feature type="transmembrane region" description="Helical" evidence="1">
    <location>
        <begin position="101"/>
        <end position="120"/>
    </location>
</feature>
<name>A0A4S2PA57_9PAST</name>
<sequence>MNNENNLPQEIENKDEFIKEFFAIQQQEVSLKRDELAIRKEETKLNQEVALASIASQERVELKRGDVFLKTQIGKYWLWGVLGVLFAVVIGIAMHLNQSDIAIRIIEIGGAVLLGYFAGINRGKAQILEQQNRTKDE</sequence>
<keyword evidence="1" id="KW-1133">Transmembrane helix</keyword>
<keyword evidence="1" id="KW-0812">Transmembrane</keyword>
<evidence type="ECO:0000313" key="2">
    <source>
        <dbReference type="EMBL" id="THA12608.1"/>
    </source>
</evidence>
<accession>A0A4S2PA57</accession>
<organism evidence="2 3">
    <name type="scientific">Rodentibacter pneumotropicus</name>
    <dbReference type="NCBI Taxonomy" id="758"/>
    <lineage>
        <taxon>Bacteria</taxon>
        <taxon>Pseudomonadati</taxon>
        <taxon>Pseudomonadota</taxon>
        <taxon>Gammaproteobacteria</taxon>
        <taxon>Pasteurellales</taxon>
        <taxon>Pasteurellaceae</taxon>
        <taxon>Rodentibacter</taxon>
    </lineage>
</organism>
<dbReference type="AlphaFoldDB" id="A0A4S2PA57"/>
<reference evidence="2 3" key="1">
    <citation type="journal article" date="2019" name="Vet. Microbiol.">
        <title>Development of multi locus sequence typing (MLST) of Rodentibacter pneumotropicus.</title>
        <authorList>
            <person name="Adhikary S."/>
            <person name="Bisgaard M."/>
            <person name="Boot R."/>
            <person name="Benga L."/>
            <person name="Nicklas W."/>
            <person name="Christensen H."/>
        </authorList>
    </citation>
    <scope>NUCLEOTIDE SEQUENCE [LARGE SCALE GENOMIC DNA]</scope>
    <source>
        <strain evidence="2 3">1596_07</strain>
    </source>
</reference>
<evidence type="ECO:0000256" key="1">
    <source>
        <dbReference type="SAM" id="Phobius"/>
    </source>
</evidence>
<gene>
    <name evidence="2" type="ORF">D3M76_09800</name>
</gene>
<comment type="caution">
    <text evidence="2">The sequence shown here is derived from an EMBL/GenBank/DDBJ whole genome shotgun (WGS) entry which is preliminary data.</text>
</comment>
<dbReference type="Proteomes" id="UP000310576">
    <property type="component" value="Unassembled WGS sequence"/>
</dbReference>
<keyword evidence="1" id="KW-0472">Membrane</keyword>
<feature type="transmembrane region" description="Helical" evidence="1">
    <location>
        <begin position="76"/>
        <end position="95"/>
    </location>
</feature>